<organism evidence="1">
    <name type="scientific">Brugia timori</name>
    <dbReference type="NCBI Taxonomy" id="42155"/>
    <lineage>
        <taxon>Eukaryota</taxon>
        <taxon>Metazoa</taxon>
        <taxon>Ecdysozoa</taxon>
        <taxon>Nematoda</taxon>
        <taxon>Chromadorea</taxon>
        <taxon>Rhabditida</taxon>
        <taxon>Spirurina</taxon>
        <taxon>Spiruromorpha</taxon>
        <taxon>Filarioidea</taxon>
        <taxon>Onchocercidae</taxon>
        <taxon>Brugia</taxon>
    </lineage>
</organism>
<dbReference type="WBParaSite" id="BTMF_0001662201-mRNA-1">
    <property type="protein sequence ID" value="BTMF_0001662201-mRNA-1"/>
    <property type="gene ID" value="BTMF_0001662201"/>
</dbReference>
<dbReference type="AlphaFoldDB" id="A0A0R3R9A9"/>
<name>A0A0R3R9A9_9BILA</name>
<reference evidence="1" key="1">
    <citation type="submission" date="2017-02" db="UniProtKB">
        <authorList>
            <consortium name="WormBaseParasite"/>
        </authorList>
    </citation>
    <scope>IDENTIFICATION</scope>
</reference>
<protein>
    <submittedName>
        <fullName evidence="1">Uncharacterized protein</fullName>
    </submittedName>
</protein>
<accession>A0A0R3R9A9</accession>
<proteinExistence type="predicted"/>
<sequence length="45" mass="4828">MVVKKVVVVPEGDLNGNELTSSTDSERNTAPLCFIFINIFAAISS</sequence>
<evidence type="ECO:0000313" key="1">
    <source>
        <dbReference type="WBParaSite" id="BTMF_0001662201-mRNA-1"/>
    </source>
</evidence>